<gene>
    <name evidence="12" type="ORF">METZ01_LOCUS329890</name>
</gene>
<feature type="transmembrane region" description="Helical" evidence="11">
    <location>
        <begin position="14"/>
        <end position="33"/>
    </location>
</feature>
<dbReference type="CDD" id="cd06503">
    <property type="entry name" value="ATP-synt_Fo_b"/>
    <property type="match status" value="1"/>
</dbReference>
<comment type="function">
    <text evidence="9">F(1)F(0) ATP synthase produces ATP from ADP in the presence of a proton or sodium gradient. F-type ATPases consist of two structural domains, F(1) containing the extramembraneous catalytic core and F(0) containing the membrane proton channel, linked together by a central stalk and a peripheral stalk. During catalysis, ATP synthesis in the catalytic domain of F(1) is coupled via a rotary mechanism of the central stalk subunits to proton translocation.</text>
</comment>
<dbReference type="GO" id="GO:0015078">
    <property type="term" value="F:proton transmembrane transporter activity"/>
    <property type="evidence" value="ECO:0007669"/>
    <property type="project" value="InterPro"/>
</dbReference>
<feature type="non-terminal residue" evidence="12">
    <location>
        <position position="84"/>
    </location>
</feature>
<protein>
    <recommendedName>
        <fullName evidence="13">ATP synthase YMF19-like N-terminal domain-containing protein</fullName>
    </recommendedName>
</protein>
<dbReference type="EMBL" id="UINC01109896">
    <property type="protein sequence ID" value="SVC77036.1"/>
    <property type="molecule type" value="Genomic_DNA"/>
</dbReference>
<dbReference type="GO" id="GO:0015986">
    <property type="term" value="P:proton motive force-driven ATP synthesis"/>
    <property type="evidence" value="ECO:0007669"/>
    <property type="project" value="InterPro"/>
</dbReference>
<evidence type="ECO:0000256" key="6">
    <source>
        <dbReference type="ARBA" id="ARBA00022989"/>
    </source>
</evidence>
<dbReference type="Pfam" id="PF00430">
    <property type="entry name" value="ATP-synt_B"/>
    <property type="match status" value="1"/>
</dbReference>
<evidence type="ECO:0000256" key="10">
    <source>
        <dbReference type="SAM" id="Coils"/>
    </source>
</evidence>
<evidence type="ECO:0000256" key="5">
    <source>
        <dbReference type="ARBA" id="ARBA00022781"/>
    </source>
</evidence>
<evidence type="ECO:0000256" key="11">
    <source>
        <dbReference type="SAM" id="Phobius"/>
    </source>
</evidence>
<organism evidence="12">
    <name type="scientific">marine metagenome</name>
    <dbReference type="NCBI Taxonomy" id="408172"/>
    <lineage>
        <taxon>unclassified sequences</taxon>
        <taxon>metagenomes</taxon>
        <taxon>ecological metagenomes</taxon>
    </lineage>
</organism>
<keyword evidence="4 11" id="KW-0812">Transmembrane</keyword>
<name>A0A382PUX0_9ZZZZ</name>
<keyword evidence="10" id="KW-0175">Coiled coil</keyword>
<keyword evidence="7" id="KW-0406">Ion transport</keyword>
<evidence type="ECO:0000256" key="2">
    <source>
        <dbReference type="ARBA" id="ARBA00022448"/>
    </source>
</evidence>
<evidence type="ECO:0000256" key="1">
    <source>
        <dbReference type="ARBA" id="ARBA00004167"/>
    </source>
</evidence>
<comment type="subcellular location">
    <subcellularLocation>
        <location evidence="1">Membrane</location>
        <topology evidence="1">Single-pass membrane protein</topology>
    </subcellularLocation>
</comment>
<evidence type="ECO:0000256" key="7">
    <source>
        <dbReference type="ARBA" id="ARBA00023065"/>
    </source>
</evidence>
<dbReference type="GO" id="GO:0045259">
    <property type="term" value="C:proton-transporting ATP synthase complex"/>
    <property type="evidence" value="ECO:0007669"/>
    <property type="project" value="UniProtKB-KW"/>
</dbReference>
<evidence type="ECO:0008006" key="13">
    <source>
        <dbReference type="Google" id="ProtNLM"/>
    </source>
</evidence>
<keyword evidence="8 11" id="KW-0472">Membrane</keyword>
<accession>A0A382PUX0</accession>
<evidence type="ECO:0000256" key="4">
    <source>
        <dbReference type="ARBA" id="ARBA00022692"/>
    </source>
</evidence>
<proteinExistence type="predicted"/>
<dbReference type="InterPro" id="IPR002146">
    <property type="entry name" value="ATP_synth_b/b'su_bac/chlpt"/>
</dbReference>
<keyword evidence="3" id="KW-0138">CF(0)</keyword>
<keyword evidence="6 11" id="KW-1133">Transmembrane helix</keyword>
<evidence type="ECO:0000256" key="3">
    <source>
        <dbReference type="ARBA" id="ARBA00022547"/>
    </source>
</evidence>
<evidence type="ECO:0000256" key="9">
    <source>
        <dbReference type="ARBA" id="ARBA00025198"/>
    </source>
</evidence>
<keyword evidence="2" id="KW-0813">Transport</keyword>
<evidence type="ECO:0000313" key="12">
    <source>
        <dbReference type="EMBL" id="SVC77036.1"/>
    </source>
</evidence>
<dbReference type="AlphaFoldDB" id="A0A382PUX0"/>
<evidence type="ECO:0000256" key="8">
    <source>
        <dbReference type="ARBA" id="ARBA00023136"/>
    </source>
</evidence>
<reference evidence="12" key="1">
    <citation type="submission" date="2018-05" db="EMBL/GenBank/DDBJ databases">
        <authorList>
            <person name="Lanie J.A."/>
            <person name="Ng W.-L."/>
            <person name="Kazmierczak K.M."/>
            <person name="Andrzejewski T.M."/>
            <person name="Davidsen T.M."/>
            <person name="Wayne K.J."/>
            <person name="Tettelin H."/>
            <person name="Glass J.I."/>
            <person name="Rusch D."/>
            <person name="Podicherti R."/>
            <person name="Tsui H.-C.T."/>
            <person name="Winkler M.E."/>
        </authorList>
    </citation>
    <scope>NUCLEOTIDE SEQUENCE</scope>
</reference>
<keyword evidence="5" id="KW-0375">Hydrogen ion transport</keyword>
<dbReference type="Gene3D" id="6.10.250.1580">
    <property type="match status" value="1"/>
</dbReference>
<sequence>MPQLEQIATFPSQVFWLVICFSILFVVMWRIAVPKITDTLEARQNRIDDNLERAIEIKKEAEAAIASYEKILAAASSEAQGLIN</sequence>
<feature type="coiled-coil region" evidence="10">
    <location>
        <begin position="51"/>
        <end position="78"/>
    </location>
</feature>